<gene>
    <name evidence="2" type="ORF">PENTCL1PPCAC_11705</name>
</gene>
<keyword evidence="1" id="KW-0732">Signal</keyword>
<feature type="chain" id="PRO_5043708570" evidence="1">
    <location>
        <begin position="25"/>
        <end position="81"/>
    </location>
</feature>
<dbReference type="Proteomes" id="UP001432027">
    <property type="component" value="Unassembled WGS sequence"/>
</dbReference>
<comment type="caution">
    <text evidence="2">The sequence shown here is derived from an EMBL/GenBank/DDBJ whole genome shotgun (WGS) entry which is preliminary data.</text>
</comment>
<evidence type="ECO:0000313" key="2">
    <source>
        <dbReference type="EMBL" id="GMS89530.1"/>
    </source>
</evidence>
<reference evidence="2" key="1">
    <citation type="submission" date="2023-10" db="EMBL/GenBank/DDBJ databases">
        <title>Genome assembly of Pristionchus species.</title>
        <authorList>
            <person name="Yoshida K."/>
            <person name="Sommer R.J."/>
        </authorList>
    </citation>
    <scope>NUCLEOTIDE SEQUENCE</scope>
    <source>
        <strain evidence="2">RS0144</strain>
    </source>
</reference>
<dbReference type="EMBL" id="BTSX01000003">
    <property type="protein sequence ID" value="GMS89530.1"/>
    <property type="molecule type" value="Genomic_DNA"/>
</dbReference>
<evidence type="ECO:0000313" key="3">
    <source>
        <dbReference type="Proteomes" id="UP001432027"/>
    </source>
</evidence>
<name>A0AAV5T370_9BILA</name>
<dbReference type="AlphaFoldDB" id="A0AAV5T370"/>
<sequence>LRYSGMASISSLLVSLLFLSLVSSHSHYGSDCHLQSDRPCASLLQVLRQPMGISHWNSVQFNKAKAQLTAYQELFQDERRR</sequence>
<accession>A0AAV5T370</accession>
<evidence type="ECO:0000256" key="1">
    <source>
        <dbReference type="SAM" id="SignalP"/>
    </source>
</evidence>
<protein>
    <submittedName>
        <fullName evidence="2">Uncharacterized protein</fullName>
    </submittedName>
</protein>
<keyword evidence="3" id="KW-1185">Reference proteome</keyword>
<feature type="signal peptide" evidence="1">
    <location>
        <begin position="1"/>
        <end position="24"/>
    </location>
</feature>
<feature type="non-terminal residue" evidence="2">
    <location>
        <position position="1"/>
    </location>
</feature>
<proteinExistence type="predicted"/>
<organism evidence="2 3">
    <name type="scientific">Pristionchus entomophagus</name>
    <dbReference type="NCBI Taxonomy" id="358040"/>
    <lineage>
        <taxon>Eukaryota</taxon>
        <taxon>Metazoa</taxon>
        <taxon>Ecdysozoa</taxon>
        <taxon>Nematoda</taxon>
        <taxon>Chromadorea</taxon>
        <taxon>Rhabditida</taxon>
        <taxon>Rhabditina</taxon>
        <taxon>Diplogasteromorpha</taxon>
        <taxon>Diplogasteroidea</taxon>
        <taxon>Neodiplogasteridae</taxon>
        <taxon>Pristionchus</taxon>
    </lineage>
</organism>